<evidence type="ECO:0000313" key="11">
    <source>
        <dbReference type="Proteomes" id="UP000008672"/>
    </source>
</evidence>
<feature type="compositionally biased region" description="Basic and acidic residues" evidence="8">
    <location>
        <begin position="104"/>
        <end position="113"/>
    </location>
</feature>
<dbReference type="InterPro" id="IPR051027">
    <property type="entry name" value="bZIP_transcription_factors"/>
</dbReference>
<keyword evidence="3 7" id="KW-0238">DNA-binding</keyword>
<dbReference type="Pfam" id="PF00170">
    <property type="entry name" value="bZIP_1"/>
    <property type="match status" value="1"/>
</dbReference>
<keyword evidence="5 7" id="KW-0804">Transcription</keyword>
<comment type="function">
    <text evidence="7">Stress-responsive chromatin regulator that plays a role in various biological processes including innate immunological memory, adipocyte differentiation or telomerase regulation. In absence of stress, contributes to the formation of heterochromatin and heterochromatin-like structure by recruiting histone H3K9 tri- and di-methyltransferases thus silencing the transcription of target genes such as STAT1 in adipocytes, or genes involved in innate immunity in macrophages and adipocytes. Stress induces ATF7 phosphorylation that disrupts interactions with histone methyltransferase and enhances the association with coactivators containing histone acetyltransferase and/or histone demethylase, leading to disruption of the heterochromatin-like structure and subsequently transcriptional activation. In response to TNF-alpha, which is induced by various stresses, phosphorylated ATF7 and telomerase are released from telomeres leading to telomere shortening.</text>
</comment>
<evidence type="ECO:0000256" key="7">
    <source>
        <dbReference type="PIRNR" id="PIRNR003153"/>
    </source>
</evidence>
<dbReference type="OMA" id="PLHMSND"/>
<sequence length="481" mass="51886">VPPAMYFHCIYFSFPQRFTNEDHLAVHKHKHEMTLKFGPSRTDSVIIADQTPTPTRFLKNCEEVGLFNELASSFEQDFKKVVEEDDDKKSTAPLDMSLPSTPEVKIKEEKPVDVDSSPPDSPLSRSDSLTSEEKEIPSKPVINSAPTPTIVRPGSLSLHMGYDPLHPTLPSPTSVITQAPPSNRQLGSPTSSVPVLVHLSNGQTMPVLPGHPAHMPSVISLARPISMVPNIPGIPGPPISSGPTSPSALSIQSEAKMRLKAALSQQVPTALNGGMVIGSASTMVTSRPEQNQMMMMQPDAPSPAQPQVSPAQPTPSTGGRRRRAMDEDPDERRQRFLERNRAAASRCRQKRKLWVGSLEKKAEELTSMNIQLTVSRSPLTRSAANSSTCVSQNNHCPLSYLRTTTDETEDSPKDSSEPTGSPAPVIQHSSVTASSNGLGARAAAEAVATSVLTQMASQRTELSMPIQSHVIMAPQSQSAGR</sequence>
<proteinExistence type="inferred from homology"/>
<dbReference type="GO" id="GO:0003677">
    <property type="term" value="F:DNA binding"/>
    <property type="evidence" value="ECO:0007669"/>
    <property type="project" value="UniProtKB-UniRule"/>
</dbReference>
<dbReference type="InParanoid" id="H3AVQ7"/>
<keyword evidence="2 7" id="KW-0805">Transcription regulation</keyword>
<keyword evidence="4 7" id="KW-0010">Activator</keyword>
<dbReference type="GeneTree" id="ENSGT00940000155261"/>
<dbReference type="eggNOG" id="KOG1414">
    <property type="taxonomic scope" value="Eukaryota"/>
</dbReference>
<comment type="similarity">
    <text evidence="7">Belongs to the bZIP family.</text>
</comment>
<feature type="compositionally biased region" description="Low complexity" evidence="8">
    <location>
        <begin position="114"/>
        <end position="129"/>
    </location>
</feature>
<evidence type="ECO:0000256" key="5">
    <source>
        <dbReference type="ARBA" id="ARBA00023163"/>
    </source>
</evidence>
<dbReference type="EMBL" id="AFYH01155816">
    <property type="status" value="NOT_ANNOTATED_CDS"/>
    <property type="molecule type" value="Genomic_DNA"/>
</dbReference>
<dbReference type="PROSITE" id="PS00036">
    <property type="entry name" value="BZIP_BASIC"/>
    <property type="match status" value="1"/>
</dbReference>
<comment type="subcellular location">
    <subcellularLocation>
        <location evidence="1 7">Nucleus</location>
    </subcellularLocation>
</comment>
<dbReference type="Ensembl" id="ENSLACT00000013825.1">
    <property type="protein sequence ID" value="ENSLACP00000013728.1"/>
    <property type="gene ID" value="ENSLACG00000012083.1"/>
</dbReference>
<feature type="compositionally biased region" description="Low complexity" evidence="8">
    <location>
        <begin position="305"/>
        <end position="316"/>
    </location>
</feature>
<dbReference type="GO" id="GO:0003700">
    <property type="term" value="F:DNA-binding transcription factor activity"/>
    <property type="evidence" value="ECO:0007669"/>
    <property type="project" value="UniProtKB-UniRule"/>
</dbReference>
<feature type="compositionally biased region" description="Basic and acidic residues" evidence="8">
    <location>
        <begin position="324"/>
        <end position="341"/>
    </location>
</feature>
<dbReference type="EMBL" id="AFYH01155817">
    <property type="status" value="NOT_ANNOTATED_CDS"/>
    <property type="molecule type" value="Genomic_DNA"/>
</dbReference>
<name>H3AVQ7_LATCH</name>
<organism evidence="10 11">
    <name type="scientific">Latimeria chalumnae</name>
    <name type="common">Coelacanth</name>
    <dbReference type="NCBI Taxonomy" id="7897"/>
    <lineage>
        <taxon>Eukaryota</taxon>
        <taxon>Metazoa</taxon>
        <taxon>Chordata</taxon>
        <taxon>Craniata</taxon>
        <taxon>Vertebrata</taxon>
        <taxon>Euteleostomi</taxon>
        <taxon>Coelacanthiformes</taxon>
        <taxon>Coelacanthidae</taxon>
        <taxon>Latimeria</taxon>
    </lineage>
</organism>
<dbReference type="InterPro" id="IPR016378">
    <property type="entry name" value="TF_CRE-BP1-typ"/>
</dbReference>
<dbReference type="STRING" id="7897.ENSLACP00000013728"/>
<feature type="domain" description="BZIP" evidence="9">
    <location>
        <begin position="330"/>
        <end position="382"/>
    </location>
</feature>
<evidence type="ECO:0000256" key="1">
    <source>
        <dbReference type="ARBA" id="ARBA00004123"/>
    </source>
</evidence>
<dbReference type="PANTHER" id="PTHR19304">
    <property type="entry name" value="CYCLIC-AMP RESPONSE ELEMENT BINDING PROTEIN"/>
    <property type="match status" value="1"/>
</dbReference>
<accession>H3AVQ7</accession>
<evidence type="ECO:0000256" key="8">
    <source>
        <dbReference type="SAM" id="MobiDB-lite"/>
    </source>
</evidence>
<dbReference type="SUPFAM" id="SSF57959">
    <property type="entry name" value="Leucine zipper domain"/>
    <property type="match status" value="1"/>
</dbReference>
<dbReference type="AlphaFoldDB" id="H3AVQ7"/>
<reference evidence="11" key="1">
    <citation type="submission" date="2011-08" db="EMBL/GenBank/DDBJ databases">
        <title>The draft genome of Latimeria chalumnae.</title>
        <authorList>
            <person name="Di Palma F."/>
            <person name="Alfoldi J."/>
            <person name="Johnson J."/>
            <person name="Berlin A."/>
            <person name="Gnerre S."/>
            <person name="Jaffe D."/>
            <person name="MacCallum I."/>
            <person name="Young S."/>
            <person name="Walker B.J."/>
            <person name="Lander E."/>
            <person name="Lindblad-Toh K."/>
        </authorList>
    </citation>
    <scope>NUCLEOTIDE SEQUENCE [LARGE SCALE GENOMIC DNA]</scope>
    <source>
        <strain evidence="11">Wild caught</strain>
    </source>
</reference>
<dbReference type="PIRSF" id="PIRSF003153">
    <property type="entry name" value="ATF2_CRE-BP1"/>
    <property type="match status" value="1"/>
</dbReference>
<reference evidence="10" key="3">
    <citation type="submission" date="2025-09" db="UniProtKB">
        <authorList>
            <consortium name="Ensembl"/>
        </authorList>
    </citation>
    <scope>IDENTIFICATION</scope>
</reference>
<dbReference type="GO" id="GO:0005634">
    <property type="term" value="C:nucleus"/>
    <property type="evidence" value="ECO:0007669"/>
    <property type="project" value="UniProtKB-SubCell"/>
</dbReference>
<dbReference type="PROSITE" id="PS50217">
    <property type="entry name" value="BZIP"/>
    <property type="match status" value="1"/>
</dbReference>
<evidence type="ECO:0000256" key="2">
    <source>
        <dbReference type="ARBA" id="ARBA00023015"/>
    </source>
</evidence>
<dbReference type="EMBL" id="AFYH01155818">
    <property type="status" value="NOT_ANNOTATED_CDS"/>
    <property type="molecule type" value="Genomic_DNA"/>
</dbReference>
<protein>
    <recommendedName>
        <fullName evidence="7">Cyclic AMP-dependent transcription factor ATF-7</fullName>
    </recommendedName>
</protein>
<feature type="region of interest" description="Disordered" evidence="8">
    <location>
        <begin position="404"/>
        <end position="428"/>
    </location>
</feature>
<dbReference type="Proteomes" id="UP000008672">
    <property type="component" value="Unassembled WGS sequence"/>
</dbReference>
<evidence type="ECO:0000256" key="3">
    <source>
        <dbReference type="ARBA" id="ARBA00023125"/>
    </source>
</evidence>
<evidence type="ECO:0000256" key="4">
    <source>
        <dbReference type="ARBA" id="ARBA00023159"/>
    </source>
</evidence>
<dbReference type="Gene3D" id="1.20.5.170">
    <property type="match status" value="1"/>
</dbReference>
<evidence type="ECO:0000313" key="10">
    <source>
        <dbReference type="Ensembl" id="ENSLACP00000013728.1"/>
    </source>
</evidence>
<gene>
    <name evidence="10" type="primary">ATF7</name>
</gene>
<dbReference type="Bgee" id="ENSLACG00000012083">
    <property type="expression patterns" value="Expressed in chordate pharynx and 5 other cell types or tissues"/>
</dbReference>
<reference evidence="10" key="2">
    <citation type="submission" date="2025-08" db="UniProtKB">
        <authorList>
            <consortium name="Ensembl"/>
        </authorList>
    </citation>
    <scope>IDENTIFICATION</scope>
</reference>
<dbReference type="FunCoup" id="H3AVQ7">
    <property type="interactions" value="2804"/>
</dbReference>
<dbReference type="CDD" id="cd14687">
    <property type="entry name" value="bZIP_ATF2"/>
    <property type="match status" value="1"/>
</dbReference>
<keyword evidence="11" id="KW-1185">Reference proteome</keyword>
<comment type="subunit">
    <text evidence="7">Homodimer; binds DNA as homodimer. Heterodimer; heterodimerizes with other members of ATF family and with JUN family members.</text>
</comment>
<dbReference type="CDD" id="cd12192">
    <property type="entry name" value="GCN4_cent"/>
    <property type="match status" value="1"/>
</dbReference>
<evidence type="ECO:0000256" key="6">
    <source>
        <dbReference type="ARBA" id="ARBA00023242"/>
    </source>
</evidence>
<feature type="region of interest" description="Disordered" evidence="8">
    <location>
        <begin position="294"/>
        <end position="343"/>
    </location>
</feature>
<dbReference type="InterPro" id="IPR046347">
    <property type="entry name" value="bZIP_sf"/>
</dbReference>
<feature type="region of interest" description="Disordered" evidence="8">
    <location>
        <begin position="84"/>
        <end position="156"/>
    </location>
</feature>
<evidence type="ECO:0000259" key="9">
    <source>
        <dbReference type="PROSITE" id="PS50217"/>
    </source>
</evidence>
<keyword evidence="6 7" id="KW-0539">Nucleus</keyword>
<dbReference type="SMART" id="SM00338">
    <property type="entry name" value="BRLZ"/>
    <property type="match status" value="1"/>
</dbReference>
<dbReference type="InterPro" id="IPR004827">
    <property type="entry name" value="bZIP"/>
</dbReference>
<dbReference type="HOGENOM" id="CLU_021564_0_0_1"/>